<accession>A0A133NB11</accession>
<dbReference type="GO" id="GO:0016020">
    <property type="term" value="C:membrane"/>
    <property type="evidence" value="ECO:0007669"/>
    <property type="project" value="UniProtKB-SubCell"/>
</dbReference>
<dbReference type="InterPro" id="IPR027094">
    <property type="entry name" value="Mitofusin_fam"/>
</dbReference>
<dbReference type="GO" id="GO:0005525">
    <property type="term" value="F:GTP binding"/>
    <property type="evidence" value="ECO:0007669"/>
    <property type="project" value="UniProtKB-KW"/>
</dbReference>
<protein>
    <recommendedName>
        <fullName evidence="7">Dynamin N-terminal domain-containing protein</fullName>
    </recommendedName>
</protein>
<dbReference type="PANTHER" id="PTHR10465:SF0">
    <property type="entry name" value="SARCALUMENIN"/>
    <property type="match status" value="1"/>
</dbReference>
<dbReference type="PANTHER" id="PTHR10465">
    <property type="entry name" value="TRANSMEMBRANE GTPASE FZO1"/>
    <property type="match status" value="1"/>
</dbReference>
<keyword evidence="5" id="KW-0472">Membrane</keyword>
<keyword evidence="2" id="KW-0547">Nucleotide-binding</keyword>
<evidence type="ECO:0000259" key="7">
    <source>
        <dbReference type="Pfam" id="PF00350"/>
    </source>
</evidence>
<gene>
    <name evidence="8" type="ORF">HMPREF3206_01386</name>
</gene>
<evidence type="ECO:0000256" key="2">
    <source>
        <dbReference type="ARBA" id="ARBA00022741"/>
    </source>
</evidence>
<name>A0A133NB11_9FUSO</name>
<dbReference type="SUPFAM" id="SSF52540">
    <property type="entry name" value="P-loop containing nucleoside triphosphate hydrolases"/>
    <property type="match status" value="1"/>
</dbReference>
<keyword evidence="6" id="KW-0175">Coiled coil</keyword>
<evidence type="ECO:0000256" key="1">
    <source>
        <dbReference type="ARBA" id="ARBA00004370"/>
    </source>
</evidence>
<comment type="caution">
    <text evidence="8">The sequence shown here is derived from an EMBL/GenBank/DDBJ whole genome shotgun (WGS) entry which is preliminary data.</text>
</comment>
<evidence type="ECO:0000256" key="5">
    <source>
        <dbReference type="ARBA" id="ARBA00023136"/>
    </source>
</evidence>
<keyword evidence="3" id="KW-0378">Hydrolase</keyword>
<dbReference type="EMBL" id="LRPX01000069">
    <property type="protein sequence ID" value="KXA13484.1"/>
    <property type="molecule type" value="Genomic_DNA"/>
</dbReference>
<dbReference type="Pfam" id="PF00350">
    <property type="entry name" value="Dynamin_N"/>
    <property type="match status" value="1"/>
</dbReference>
<dbReference type="RefSeq" id="WP_060793795.1">
    <property type="nucleotide sequence ID" value="NZ_KQ956559.1"/>
</dbReference>
<feature type="domain" description="Dynamin N-terminal" evidence="7">
    <location>
        <begin position="41"/>
        <end position="171"/>
    </location>
</feature>
<dbReference type="STRING" id="134605.HMPREF3206_01386"/>
<sequence>MKTRVFQRYEDYQKYMRQFLLEEEIELEQEKKDIENRRFVVMIVGEAKSGKSSFIDAYLKTNVLPIDVKQCTNALIHIRHSEHLFLEVNHQGQSYVFKREEEIRDFLNREANFSKSGKQEELELSLYYPLEKEFQEIEFIDSPGVNAEGGLGEISEEYLPSVNAIIFVKSLYGQALESTSFIDFFRGKTKRRHKESRFLLLTGSALLSKKDRESLEKDAVAKYGDYIATEKIIALDSKLKLFWNECQDLSEIEIARKIEEEDFDSATVLWYRCQGQKEAFMNALLEKSNFINLEQKLKTFAKDYEKILCLQFLENILGAYQRQIHIFEDQRQVLVDHRKDPDTLQETVNEKRREIQELSKRLEIGVQEMYKKYIQEDFLEAMLTDSYRKWDEELVVFRRKRDWKQLELWFQEKMKESAQVSLELSEQMVEECNEKLFCDGRKVYLEIFKPNSMDYSLLKAEQVEESFFQISEMLSSLKAHLKANIKRNLENCLYKYTGKIHANCHRLEYACEELLAEKWNSEKLQIKITEISEKISILEKQREEILWELKL</sequence>
<feature type="coiled-coil region" evidence="6">
    <location>
        <begin position="310"/>
        <end position="368"/>
    </location>
</feature>
<evidence type="ECO:0000313" key="8">
    <source>
        <dbReference type="EMBL" id="KXA13484.1"/>
    </source>
</evidence>
<keyword evidence="9" id="KW-1185">Reference proteome</keyword>
<dbReference type="InterPro" id="IPR045063">
    <property type="entry name" value="Dynamin_N"/>
</dbReference>
<dbReference type="AlphaFoldDB" id="A0A133NB11"/>
<comment type="subcellular location">
    <subcellularLocation>
        <location evidence="1">Membrane</location>
    </subcellularLocation>
</comment>
<dbReference type="Proteomes" id="UP000070617">
    <property type="component" value="Unassembled WGS sequence"/>
</dbReference>
<evidence type="ECO:0000256" key="3">
    <source>
        <dbReference type="ARBA" id="ARBA00022801"/>
    </source>
</evidence>
<dbReference type="PATRIC" id="fig|134605.3.peg.1372"/>
<evidence type="ECO:0000256" key="6">
    <source>
        <dbReference type="SAM" id="Coils"/>
    </source>
</evidence>
<evidence type="ECO:0000256" key="4">
    <source>
        <dbReference type="ARBA" id="ARBA00023134"/>
    </source>
</evidence>
<reference evidence="9" key="1">
    <citation type="submission" date="2016-01" db="EMBL/GenBank/DDBJ databases">
        <authorList>
            <person name="Mitreva M."/>
            <person name="Pepin K.H."/>
            <person name="Mihindukulasuriya K.A."/>
            <person name="Fulton R."/>
            <person name="Fronick C."/>
            <person name="O'Laughlin M."/>
            <person name="Miner T."/>
            <person name="Herter B."/>
            <person name="Rosa B.A."/>
            <person name="Cordes M."/>
            <person name="Tomlinson C."/>
            <person name="Wollam A."/>
            <person name="Palsikar V.B."/>
            <person name="Mardis E.R."/>
            <person name="Wilson R.K."/>
        </authorList>
    </citation>
    <scope>NUCLEOTIDE SEQUENCE [LARGE SCALE GENOMIC DNA]</scope>
    <source>
        <strain evidence="9">CMW8396</strain>
    </source>
</reference>
<dbReference type="Gene3D" id="3.40.50.300">
    <property type="entry name" value="P-loop containing nucleotide triphosphate hydrolases"/>
    <property type="match status" value="1"/>
</dbReference>
<dbReference type="GO" id="GO:0003924">
    <property type="term" value="F:GTPase activity"/>
    <property type="evidence" value="ECO:0007669"/>
    <property type="project" value="InterPro"/>
</dbReference>
<dbReference type="InterPro" id="IPR027417">
    <property type="entry name" value="P-loop_NTPase"/>
</dbReference>
<evidence type="ECO:0000313" key="9">
    <source>
        <dbReference type="Proteomes" id="UP000070617"/>
    </source>
</evidence>
<keyword evidence="4" id="KW-0342">GTP-binding</keyword>
<proteinExistence type="predicted"/>
<organism evidence="8 9">
    <name type="scientific">Fusobacterium equinum</name>
    <dbReference type="NCBI Taxonomy" id="134605"/>
    <lineage>
        <taxon>Bacteria</taxon>
        <taxon>Fusobacteriati</taxon>
        <taxon>Fusobacteriota</taxon>
        <taxon>Fusobacteriia</taxon>
        <taxon>Fusobacteriales</taxon>
        <taxon>Fusobacteriaceae</taxon>
        <taxon>Fusobacterium</taxon>
    </lineage>
</organism>